<evidence type="ECO:0000256" key="3">
    <source>
        <dbReference type="ARBA" id="ARBA00022729"/>
    </source>
</evidence>
<keyword evidence="5" id="KW-0998">Cell outer membrane</keyword>
<dbReference type="Pfam" id="PF01103">
    <property type="entry name" value="Omp85"/>
    <property type="match status" value="1"/>
</dbReference>
<comment type="subcellular location">
    <subcellularLocation>
        <location evidence="1">Membrane</location>
    </subcellularLocation>
</comment>
<name>A0A1T5MLP1_9BACT</name>
<dbReference type="InterPro" id="IPR039910">
    <property type="entry name" value="D15-like"/>
</dbReference>
<dbReference type="STRING" id="688867.SAMN05660236_5772"/>
<keyword evidence="6" id="KW-1133">Transmembrane helix</keyword>
<keyword evidence="4 6" id="KW-0472">Membrane</keyword>
<sequence length="799" mass="91774">MHSGNYLKPMQSRTDIYRKYPSSFVIYSIVFTIMLLTSCTATKYLKEGESFYNGANINFETPQGRVGRKKILAKELHTYINPKPNSRFFAARPGVWLYFVAGTPKKKKGGLRNFLKHKLGQPPVLLSEATPSRTAKLLEGQLNNEGYFRSTVTEEVITKGKNSKVNYNVTLYRPYRIRSIQYPQVKDSVYASIIKSLQEESLLDTGRRYDLERMQAEQVRIEEEVENFGFYYFDDRYLVFEADSTVGKRKVDLTLKLEEDIPARARKIFHLDQVNVYPNYSLSTDSVQARPDTTRINGYNYIDNKHFFRPEIITDVINLKKGNIYSREAQELTLSHLMGLGAFKFVNVKFSESPRKDSAMLNADIYLTPLKKKSLRAEIQAVSKSNNFVGPGIAFTFTNRNFLRGAELFQLKLNTSYEVQISNQTSGALNSFEAGLESSLTVPRFISPIHIDYTSRKYLPKTQFKLALNFQNRVSFFRISSFNAAYGYTWKESIAKSHEFFPIDLTFIKTDKKSAEFEKRLNENPVLSNSFEDQFILGTRYSYTINTQLTEDKAQQYEERQYRKHNFYFNGTIDVAGNLLNSVQRAIKNTEDSVYKILNLPYSQYVRGDVDFRYYWAMDEHNKIASRIIVGTGYAYGNSTTMPYIKQFAIGGSNSIRAFPARSIGPGTYDVLREQSSDTVRFIDQRGDIKLEGNLEYRFDLIKSLKGAIFIDAGNIWLLKKDDQERPGGVFDKDTFLNQLAVGTGAGLRFDFSFFVLRVDVAFPLRRPAEGWVARDIDFGSPSWRGDNIVFNIAIGYPF</sequence>
<evidence type="ECO:0000256" key="6">
    <source>
        <dbReference type="SAM" id="Phobius"/>
    </source>
</evidence>
<dbReference type="PANTHER" id="PTHR12815">
    <property type="entry name" value="SORTING AND ASSEMBLY MACHINERY SAMM50 PROTEIN FAMILY MEMBER"/>
    <property type="match status" value="1"/>
</dbReference>
<evidence type="ECO:0000313" key="8">
    <source>
        <dbReference type="EMBL" id="SKC89141.1"/>
    </source>
</evidence>
<protein>
    <submittedName>
        <fullName evidence="8">Outer membrane protein assembly factor BamA</fullName>
    </submittedName>
</protein>
<gene>
    <name evidence="8" type="ORF">SAMN05660236_5772</name>
</gene>
<dbReference type="Proteomes" id="UP000190961">
    <property type="component" value="Unassembled WGS sequence"/>
</dbReference>
<dbReference type="Gene3D" id="2.40.160.50">
    <property type="entry name" value="membrane protein fhac: a member of the omp85/tpsb transporter family"/>
    <property type="match status" value="1"/>
</dbReference>
<feature type="transmembrane region" description="Helical" evidence="6">
    <location>
        <begin position="20"/>
        <end position="37"/>
    </location>
</feature>
<dbReference type="EMBL" id="FUZU01000005">
    <property type="protein sequence ID" value="SKC89141.1"/>
    <property type="molecule type" value="Genomic_DNA"/>
</dbReference>
<organism evidence="8 9">
    <name type="scientific">Ohtaekwangia koreensis</name>
    <dbReference type="NCBI Taxonomy" id="688867"/>
    <lineage>
        <taxon>Bacteria</taxon>
        <taxon>Pseudomonadati</taxon>
        <taxon>Bacteroidota</taxon>
        <taxon>Cytophagia</taxon>
        <taxon>Cytophagales</taxon>
        <taxon>Fulvivirgaceae</taxon>
        <taxon>Ohtaekwangia</taxon>
    </lineage>
</organism>
<keyword evidence="9" id="KW-1185">Reference proteome</keyword>
<accession>A0A1T5MLP1</accession>
<dbReference type="InterPro" id="IPR000184">
    <property type="entry name" value="Bac_surfAg_D15"/>
</dbReference>
<evidence type="ECO:0000259" key="7">
    <source>
        <dbReference type="Pfam" id="PF01103"/>
    </source>
</evidence>
<keyword evidence="2 6" id="KW-0812">Transmembrane</keyword>
<feature type="domain" description="Bacterial surface antigen (D15)" evidence="7">
    <location>
        <begin position="555"/>
        <end position="770"/>
    </location>
</feature>
<evidence type="ECO:0000256" key="5">
    <source>
        <dbReference type="ARBA" id="ARBA00023237"/>
    </source>
</evidence>
<dbReference type="GO" id="GO:0019867">
    <property type="term" value="C:outer membrane"/>
    <property type="evidence" value="ECO:0007669"/>
    <property type="project" value="InterPro"/>
</dbReference>
<proteinExistence type="predicted"/>
<evidence type="ECO:0000313" key="9">
    <source>
        <dbReference type="Proteomes" id="UP000190961"/>
    </source>
</evidence>
<keyword evidence="3" id="KW-0732">Signal</keyword>
<dbReference type="AlphaFoldDB" id="A0A1T5MLP1"/>
<dbReference type="Gene3D" id="3.10.20.310">
    <property type="entry name" value="membrane protein fhac"/>
    <property type="match status" value="1"/>
</dbReference>
<evidence type="ECO:0000256" key="1">
    <source>
        <dbReference type="ARBA" id="ARBA00004370"/>
    </source>
</evidence>
<reference evidence="8 9" key="1">
    <citation type="submission" date="2017-02" db="EMBL/GenBank/DDBJ databases">
        <authorList>
            <person name="Peterson S.W."/>
        </authorList>
    </citation>
    <scope>NUCLEOTIDE SEQUENCE [LARGE SCALE GENOMIC DNA]</scope>
    <source>
        <strain evidence="8 9">DSM 25262</strain>
    </source>
</reference>
<evidence type="ECO:0000256" key="2">
    <source>
        <dbReference type="ARBA" id="ARBA00022692"/>
    </source>
</evidence>
<evidence type="ECO:0000256" key="4">
    <source>
        <dbReference type="ARBA" id="ARBA00023136"/>
    </source>
</evidence>
<dbReference type="PANTHER" id="PTHR12815:SF47">
    <property type="entry name" value="TRANSLOCATION AND ASSEMBLY MODULE SUBUNIT TAMA"/>
    <property type="match status" value="1"/>
</dbReference>